<reference evidence="2 3" key="1">
    <citation type="submission" date="2018-05" db="EMBL/GenBank/DDBJ databases">
        <title>Whole genome sequencing for identification of molecular markers to develop diagnostic detection tools for the regulated plant pathogen Lachnellula willkommii.</title>
        <authorList>
            <person name="Giroux E."/>
            <person name="Bilodeau G."/>
        </authorList>
    </citation>
    <scope>NUCLEOTIDE SEQUENCE [LARGE SCALE GENOMIC DNA]</scope>
    <source>
        <strain evidence="2 3">CBS 625.97</strain>
    </source>
</reference>
<dbReference type="EMBL" id="QGMG01000086">
    <property type="protein sequence ID" value="TVY57549.1"/>
    <property type="molecule type" value="Genomic_DNA"/>
</dbReference>
<dbReference type="Gene3D" id="1.10.510.10">
    <property type="entry name" value="Transferase(Phosphotransferase) domain 1"/>
    <property type="match status" value="2"/>
</dbReference>
<dbReference type="PROSITE" id="PS50011">
    <property type="entry name" value="PROTEIN_KINASE_DOM"/>
    <property type="match status" value="1"/>
</dbReference>
<name>A0A7D8UTH1_9HELO</name>
<keyword evidence="3" id="KW-1185">Reference proteome</keyword>
<dbReference type="SMART" id="SM00220">
    <property type="entry name" value="S_TKc"/>
    <property type="match status" value="1"/>
</dbReference>
<dbReference type="InterPro" id="IPR011009">
    <property type="entry name" value="Kinase-like_dom_sf"/>
</dbReference>
<keyword evidence="2" id="KW-0418">Kinase</keyword>
<dbReference type="GO" id="GO:0004674">
    <property type="term" value="F:protein serine/threonine kinase activity"/>
    <property type="evidence" value="ECO:0007669"/>
    <property type="project" value="TreeGrafter"/>
</dbReference>
<dbReference type="PANTHER" id="PTHR24359:SF1">
    <property type="entry name" value="INHIBITOR OF NUCLEAR FACTOR KAPPA-B KINASE EPSILON SUBUNIT HOMOLOG 1-RELATED"/>
    <property type="match status" value="1"/>
</dbReference>
<dbReference type="Proteomes" id="UP000481288">
    <property type="component" value="Unassembled WGS sequence"/>
</dbReference>
<evidence type="ECO:0000259" key="1">
    <source>
        <dbReference type="PROSITE" id="PS50011"/>
    </source>
</evidence>
<dbReference type="OrthoDB" id="1046782at2759"/>
<dbReference type="PANTHER" id="PTHR24359">
    <property type="entry name" value="SERINE/THREONINE-PROTEIN KINASE SBK1"/>
    <property type="match status" value="1"/>
</dbReference>
<dbReference type="GO" id="GO:0005524">
    <property type="term" value="F:ATP binding"/>
    <property type="evidence" value="ECO:0007669"/>
    <property type="project" value="InterPro"/>
</dbReference>
<evidence type="ECO:0000313" key="3">
    <source>
        <dbReference type="Proteomes" id="UP000481288"/>
    </source>
</evidence>
<evidence type="ECO:0000313" key="2">
    <source>
        <dbReference type="EMBL" id="TVY57549.1"/>
    </source>
</evidence>
<comment type="caution">
    <text evidence="2">The sequence shown here is derived from an EMBL/GenBank/DDBJ whole genome shotgun (WGS) entry which is preliminary data.</text>
</comment>
<dbReference type="InterPro" id="IPR000719">
    <property type="entry name" value="Prot_kinase_dom"/>
</dbReference>
<dbReference type="AlphaFoldDB" id="A0A7D8UTH1"/>
<sequence length="584" mass="67257">MTPCTLKKDLFDVQKESPPESARYFIPIDHLNSLVIQPKVETALKNVYRYMEEDDAALQQCLSSIYPQSRRLFAILISGERRFQEAIEKVAAEGVTDADLPLCRAYTANKSFLLCKNKHKHCSNVDHQLCGIRVMSEWSQQSRNDFDRVQWAFQAPEFRKESPEETPHFEFHERVVMPFLEDYELDSEKSRLGGYSQVWPVQIHRAHQNLIDTKDPEGPYLAIKRLTSRDKNQFNRETKFLEKLSQRNNPHLMKLLATYKFKNQYHLVFPYAKENLREYWESVDIPYWNKETTFWFLRELCGLVAALNVIHNFDLGGSAAVADETGNPTLERFSRSRNVKLSVEEREKKYGRHGDLKPENILRSEGPQGSKNAGLLQITDFGLGRFHRFESRSMQDPKNISGSPSYAPPEVALGKPVSRAYDIWSLGCIFLEFITWLLEGSQGLNEFSAARMLVGEDGVEDDVYFTLITPTDPPNSRPKAVVREGVLNWIVRLRENPRRSKMSHAFLDLIEQSMLKVDSSRRISAERLVEKMKRMLYEGENKAGYLLGSNETVIDATSGMKPPGAQVTRDSKVRFNVPPDSFER</sequence>
<accession>A0A7D8UTH1</accession>
<protein>
    <submittedName>
        <fullName evidence="2">Cyclin-dependent kinase 2</fullName>
    </submittedName>
</protein>
<feature type="domain" description="Protein kinase" evidence="1">
    <location>
        <begin position="184"/>
        <end position="536"/>
    </location>
</feature>
<dbReference type="SUPFAM" id="SSF56112">
    <property type="entry name" value="Protein kinase-like (PK-like)"/>
    <property type="match status" value="1"/>
</dbReference>
<organism evidence="2 3">
    <name type="scientific">Lachnellula cervina</name>
    <dbReference type="NCBI Taxonomy" id="1316786"/>
    <lineage>
        <taxon>Eukaryota</taxon>
        <taxon>Fungi</taxon>
        <taxon>Dikarya</taxon>
        <taxon>Ascomycota</taxon>
        <taxon>Pezizomycotina</taxon>
        <taxon>Leotiomycetes</taxon>
        <taxon>Helotiales</taxon>
        <taxon>Lachnaceae</taxon>
        <taxon>Lachnellula</taxon>
    </lineage>
</organism>
<dbReference type="Pfam" id="PF00069">
    <property type="entry name" value="Pkinase"/>
    <property type="match status" value="1"/>
</dbReference>
<gene>
    <name evidence="2" type="primary">cdk2</name>
    <name evidence="2" type="ORF">LCER1_G002863</name>
</gene>
<keyword evidence="2" id="KW-0808">Transferase</keyword>
<proteinExistence type="predicted"/>